<keyword evidence="6" id="KW-1185">Reference proteome</keyword>
<evidence type="ECO:0000313" key="5">
    <source>
        <dbReference type="EMBL" id="GGL51136.1"/>
    </source>
</evidence>
<evidence type="ECO:0000256" key="1">
    <source>
        <dbReference type="ARBA" id="ARBA00022723"/>
    </source>
</evidence>
<evidence type="ECO:0000256" key="2">
    <source>
        <dbReference type="ARBA" id="ARBA00022801"/>
    </source>
</evidence>
<dbReference type="Pfam" id="PF00459">
    <property type="entry name" value="Inositol_P"/>
    <property type="match status" value="1"/>
</dbReference>
<dbReference type="SUPFAM" id="SSF56655">
    <property type="entry name" value="Carbohydrate phosphatase"/>
    <property type="match status" value="1"/>
</dbReference>
<dbReference type="InterPro" id="IPR000760">
    <property type="entry name" value="Inositol_monophosphatase-like"/>
</dbReference>
<feature type="binding site" evidence="4">
    <location>
        <position position="72"/>
    </location>
    <ligand>
        <name>Mg(2+)</name>
        <dbReference type="ChEBI" id="CHEBI:18420"/>
        <label>1</label>
        <note>catalytic</note>
    </ligand>
</feature>
<dbReference type="RefSeq" id="WP_229669649.1">
    <property type="nucleotide sequence ID" value="NZ_BMMZ01000001.1"/>
</dbReference>
<dbReference type="PRINTS" id="PR00377">
    <property type="entry name" value="IMPHPHTASES"/>
</dbReference>
<dbReference type="GO" id="GO:0008934">
    <property type="term" value="F:inositol monophosphate 1-phosphatase activity"/>
    <property type="evidence" value="ECO:0007669"/>
    <property type="project" value="TreeGrafter"/>
</dbReference>
<dbReference type="InterPro" id="IPR020583">
    <property type="entry name" value="Inositol_monoP_metal-BS"/>
</dbReference>
<dbReference type="AlphaFoldDB" id="A0A917S206"/>
<evidence type="ECO:0000313" key="6">
    <source>
        <dbReference type="Proteomes" id="UP000613840"/>
    </source>
</evidence>
<sequence>MTAVEASAEDLKLAGELVREAGELARRMLAEGLETHHKTSISDVVSDADHAAERLISGRLIAERPEDGLVGEEGARREPADGNAGRTWFIDPVDGTYNFLSKLGIWCSAVGLTDADGLVLGAIYHPVADELWLGGRGVRTTCNGVPVEPLADAPLATLSIGSYLPPARLAADRVQGIQPLLTAISGAATLRVIGSGSIELASVAAGRIGVSLHNMTLPWDWVPGAALVEAAGGLTRVIERGEQRWHLAGNRLAVEEVAQLLAES</sequence>
<comment type="caution">
    <text evidence="5">The sequence shown here is derived from an EMBL/GenBank/DDBJ whole genome shotgun (WGS) entry which is preliminary data.</text>
</comment>
<keyword evidence="1 4" id="KW-0479">Metal-binding</keyword>
<dbReference type="Gene3D" id="3.30.540.10">
    <property type="entry name" value="Fructose-1,6-Bisphosphatase, subunit A, domain 1"/>
    <property type="match status" value="1"/>
</dbReference>
<dbReference type="Gene3D" id="3.40.190.80">
    <property type="match status" value="1"/>
</dbReference>
<dbReference type="PANTHER" id="PTHR20854:SF4">
    <property type="entry name" value="INOSITOL-1-MONOPHOSPHATASE-RELATED"/>
    <property type="match status" value="1"/>
</dbReference>
<keyword evidence="3 4" id="KW-0460">Magnesium</keyword>
<dbReference type="PROSITE" id="PS00629">
    <property type="entry name" value="IMP_1"/>
    <property type="match status" value="1"/>
</dbReference>
<dbReference type="GO" id="GO:0007165">
    <property type="term" value="P:signal transduction"/>
    <property type="evidence" value="ECO:0007669"/>
    <property type="project" value="TreeGrafter"/>
</dbReference>
<feature type="binding site" evidence="4">
    <location>
        <position position="91"/>
    </location>
    <ligand>
        <name>Mg(2+)</name>
        <dbReference type="ChEBI" id="CHEBI:18420"/>
        <label>1</label>
        <note>catalytic</note>
    </ligand>
</feature>
<gene>
    <name evidence="5" type="ORF">GCM10011575_06790</name>
</gene>
<evidence type="ECO:0000256" key="4">
    <source>
        <dbReference type="PIRSR" id="PIRSR600760-2"/>
    </source>
</evidence>
<evidence type="ECO:0000256" key="3">
    <source>
        <dbReference type="ARBA" id="ARBA00022842"/>
    </source>
</evidence>
<reference evidence="5" key="2">
    <citation type="submission" date="2020-09" db="EMBL/GenBank/DDBJ databases">
        <authorList>
            <person name="Sun Q."/>
            <person name="Zhou Y."/>
        </authorList>
    </citation>
    <scope>NUCLEOTIDE SEQUENCE</scope>
    <source>
        <strain evidence="5">CGMCC 4.7306</strain>
    </source>
</reference>
<dbReference type="PANTHER" id="PTHR20854">
    <property type="entry name" value="INOSITOL MONOPHOSPHATASE"/>
    <property type="match status" value="1"/>
</dbReference>
<name>A0A917S206_9ACTN</name>
<proteinExistence type="predicted"/>
<dbReference type="CDD" id="cd01637">
    <property type="entry name" value="IMPase_like"/>
    <property type="match status" value="1"/>
</dbReference>
<keyword evidence="2" id="KW-0378">Hydrolase</keyword>
<dbReference type="GO" id="GO:0006020">
    <property type="term" value="P:inositol metabolic process"/>
    <property type="evidence" value="ECO:0007669"/>
    <property type="project" value="TreeGrafter"/>
</dbReference>
<organism evidence="5 6">
    <name type="scientific">Microlunatus endophyticus</name>
    <dbReference type="NCBI Taxonomy" id="1716077"/>
    <lineage>
        <taxon>Bacteria</taxon>
        <taxon>Bacillati</taxon>
        <taxon>Actinomycetota</taxon>
        <taxon>Actinomycetes</taxon>
        <taxon>Propionibacteriales</taxon>
        <taxon>Propionibacteriaceae</taxon>
        <taxon>Microlunatus</taxon>
    </lineage>
</organism>
<dbReference type="GO" id="GO:0046872">
    <property type="term" value="F:metal ion binding"/>
    <property type="evidence" value="ECO:0007669"/>
    <property type="project" value="UniProtKB-KW"/>
</dbReference>
<feature type="binding site" evidence="4">
    <location>
        <position position="94"/>
    </location>
    <ligand>
        <name>Mg(2+)</name>
        <dbReference type="ChEBI" id="CHEBI:18420"/>
        <label>1</label>
        <note>catalytic</note>
    </ligand>
</feature>
<protein>
    <submittedName>
        <fullName evidence="5">Fructose-1,6-bisphosphatase</fullName>
    </submittedName>
</protein>
<reference evidence="5" key="1">
    <citation type="journal article" date="2014" name="Int. J. Syst. Evol. Microbiol.">
        <title>Complete genome sequence of Corynebacterium casei LMG S-19264T (=DSM 44701T), isolated from a smear-ripened cheese.</title>
        <authorList>
            <consortium name="US DOE Joint Genome Institute (JGI-PGF)"/>
            <person name="Walter F."/>
            <person name="Albersmeier A."/>
            <person name="Kalinowski J."/>
            <person name="Ruckert C."/>
        </authorList>
    </citation>
    <scope>NUCLEOTIDE SEQUENCE</scope>
    <source>
        <strain evidence="5">CGMCC 4.7306</strain>
    </source>
</reference>
<dbReference type="EMBL" id="BMMZ01000001">
    <property type="protein sequence ID" value="GGL51136.1"/>
    <property type="molecule type" value="Genomic_DNA"/>
</dbReference>
<accession>A0A917S206</accession>
<feature type="binding site" evidence="4">
    <location>
        <position position="220"/>
    </location>
    <ligand>
        <name>Mg(2+)</name>
        <dbReference type="ChEBI" id="CHEBI:18420"/>
        <label>2</label>
    </ligand>
</feature>
<dbReference type="Proteomes" id="UP000613840">
    <property type="component" value="Unassembled WGS sequence"/>
</dbReference>
<comment type="cofactor">
    <cofactor evidence="4">
        <name>Mg(2+)</name>
        <dbReference type="ChEBI" id="CHEBI:18420"/>
    </cofactor>
</comment>